<gene>
    <name evidence="3" type="ORF">UJA718_LOCUS44897</name>
</gene>
<name>A0A821U8P0_9BILA</name>
<feature type="non-terminal residue" evidence="3">
    <location>
        <position position="54"/>
    </location>
</feature>
<keyword evidence="2" id="KW-0328">Glycosyltransferase</keyword>
<keyword evidence="2" id="KW-0663">Pyridoxal phosphate</keyword>
<comment type="catalytic activity">
    <reaction evidence="2">
        <text>[(1-&gt;4)-alpha-D-glucosyl](n) + phosphate = [(1-&gt;4)-alpha-D-glucosyl](n-1) + alpha-D-glucose 1-phosphate</text>
        <dbReference type="Rhea" id="RHEA:41732"/>
        <dbReference type="Rhea" id="RHEA-COMP:9584"/>
        <dbReference type="Rhea" id="RHEA-COMP:9586"/>
        <dbReference type="ChEBI" id="CHEBI:15444"/>
        <dbReference type="ChEBI" id="CHEBI:43474"/>
        <dbReference type="ChEBI" id="CHEBI:58601"/>
        <dbReference type="EC" id="2.4.1.1"/>
    </reaction>
</comment>
<keyword evidence="2" id="KW-0119">Carbohydrate metabolism</keyword>
<dbReference type="GO" id="GO:0008184">
    <property type="term" value="F:glycogen phosphorylase activity"/>
    <property type="evidence" value="ECO:0007669"/>
    <property type="project" value="InterPro"/>
</dbReference>
<dbReference type="EMBL" id="CAJOBP010071940">
    <property type="protein sequence ID" value="CAF4885945.1"/>
    <property type="molecule type" value="Genomic_DNA"/>
</dbReference>
<dbReference type="PANTHER" id="PTHR11468:SF13">
    <property type="entry name" value="GLYCOGEN PHOSPHORYLASE"/>
    <property type="match status" value="1"/>
</dbReference>
<proteinExistence type="inferred from homology"/>
<comment type="similarity">
    <text evidence="1 2">Belongs to the glycogen phosphorylase family.</text>
</comment>
<dbReference type="SUPFAM" id="SSF53756">
    <property type="entry name" value="UDP-Glycosyltransferase/glycogen phosphorylase"/>
    <property type="match status" value="1"/>
</dbReference>
<dbReference type="GO" id="GO:0005980">
    <property type="term" value="P:glycogen catabolic process"/>
    <property type="evidence" value="ECO:0007669"/>
    <property type="project" value="TreeGrafter"/>
</dbReference>
<dbReference type="Proteomes" id="UP000663873">
    <property type="component" value="Unassembled WGS sequence"/>
</dbReference>
<reference evidence="3" key="1">
    <citation type="submission" date="2021-02" db="EMBL/GenBank/DDBJ databases">
        <authorList>
            <person name="Nowell W R."/>
        </authorList>
    </citation>
    <scope>NUCLEOTIDE SEQUENCE</scope>
</reference>
<protein>
    <recommendedName>
        <fullName evidence="2">Alpha-1,4 glucan phosphorylase</fullName>
        <ecNumber evidence="2">2.4.1.1</ecNumber>
    </recommendedName>
</protein>
<keyword evidence="4" id="KW-1185">Reference proteome</keyword>
<dbReference type="GO" id="GO:0005737">
    <property type="term" value="C:cytoplasm"/>
    <property type="evidence" value="ECO:0007669"/>
    <property type="project" value="TreeGrafter"/>
</dbReference>
<keyword evidence="2" id="KW-0808">Transferase</keyword>
<dbReference type="AlphaFoldDB" id="A0A821U8P0"/>
<evidence type="ECO:0000313" key="4">
    <source>
        <dbReference type="Proteomes" id="UP000663873"/>
    </source>
</evidence>
<accession>A0A821U8P0</accession>
<evidence type="ECO:0000256" key="1">
    <source>
        <dbReference type="ARBA" id="ARBA00006047"/>
    </source>
</evidence>
<dbReference type="Pfam" id="PF00343">
    <property type="entry name" value="Phosphorylase"/>
    <property type="match status" value="1"/>
</dbReference>
<sequence length="54" mass="5959">VNNDPIIGDRLKVVYLENYRVTMAEQIIPAADLSEQISLAGMEASGTSNMKFML</sequence>
<dbReference type="EC" id="2.4.1.1" evidence="2"/>
<comment type="caution">
    <text evidence="3">The sequence shown here is derived from an EMBL/GenBank/DDBJ whole genome shotgun (WGS) entry which is preliminary data.</text>
</comment>
<feature type="non-terminal residue" evidence="3">
    <location>
        <position position="1"/>
    </location>
</feature>
<evidence type="ECO:0000313" key="3">
    <source>
        <dbReference type="EMBL" id="CAF4885945.1"/>
    </source>
</evidence>
<comment type="function">
    <text evidence="2">Allosteric enzyme that catalyzes the rate-limiting step in glycogen catabolism, the phosphorolytic cleavage of glycogen to produce glucose-1-phosphate, and plays a central role in maintaining cellular and organismal glucose homeostasis.</text>
</comment>
<dbReference type="Gene3D" id="3.40.50.2000">
    <property type="entry name" value="Glycogen Phosphorylase B"/>
    <property type="match status" value="1"/>
</dbReference>
<dbReference type="GO" id="GO:0030170">
    <property type="term" value="F:pyridoxal phosphate binding"/>
    <property type="evidence" value="ECO:0007669"/>
    <property type="project" value="TreeGrafter"/>
</dbReference>
<evidence type="ECO:0000256" key="2">
    <source>
        <dbReference type="RuleBase" id="RU000587"/>
    </source>
</evidence>
<dbReference type="InterPro" id="IPR000811">
    <property type="entry name" value="Glyco_trans_35"/>
</dbReference>
<dbReference type="PANTHER" id="PTHR11468">
    <property type="entry name" value="GLYCOGEN PHOSPHORYLASE"/>
    <property type="match status" value="1"/>
</dbReference>
<comment type="cofactor">
    <cofactor evidence="2">
        <name>pyridoxal 5'-phosphate</name>
        <dbReference type="ChEBI" id="CHEBI:597326"/>
    </cofactor>
</comment>
<organism evidence="3 4">
    <name type="scientific">Rotaria socialis</name>
    <dbReference type="NCBI Taxonomy" id="392032"/>
    <lineage>
        <taxon>Eukaryota</taxon>
        <taxon>Metazoa</taxon>
        <taxon>Spiralia</taxon>
        <taxon>Gnathifera</taxon>
        <taxon>Rotifera</taxon>
        <taxon>Eurotatoria</taxon>
        <taxon>Bdelloidea</taxon>
        <taxon>Philodinida</taxon>
        <taxon>Philodinidae</taxon>
        <taxon>Rotaria</taxon>
    </lineage>
</organism>